<accession>A0ACC5R4E2</accession>
<proteinExistence type="predicted"/>
<organism evidence="1 2">
    <name type="scientific">Taklimakanibacter albus</name>
    <dbReference type="NCBI Taxonomy" id="2800327"/>
    <lineage>
        <taxon>Bacteria</taxon>
        <taxon>Pseudomonadati</taxon>
        <taxon>Pseudomonadota</taxon>
        <taxon>Alphaproteobacteria</taxon>
        <taxon>Hyphomicrobiales</taxon>
        <taxon>Aestuariivirgaceae</taxon>
        <taxon>Taklimakanibacter</taxon>
    </lineage>
</organism>
<dbReference type="EMBL" id="JAENHL010000007">
    <property type="protein sequence ID" value="MBK1867529.1"/>
    <property type="molecule type" value="Genomic_DNA"/>
</dbReference>
<reference evidence="1" key="1">
    <citation type="submission" date="2021-01" db="EMBL/GenBank/DDBJ databases">
        <authorList>
            <person name="Sun Q."/>
        </authorList>
    </citation>
    <scope>NUCLEOTIDE SEQUENCE</scope>
    <source>
        <strain evidence="1">YIM B02566</strain>
    </source>
</reference>
<protein>
    <submittedName>
        <fullName evidence="1">AbrB family transcriptional regulator</fullName>
    </submittedName>
</protein>
<evidence type="ECO:0000313" key="1">
    <source>
        <dbReference type="EMBL" id="MBK1867529.1"/>
    </source>
</evidence>
<sequence length="336" mass="35103">MGALGGAIFAYLHLPAPWLAGSMIVAIIAVLSGIKLSVPPYLRILAFIILGVQIGSSVTPETLATAGRWPLSLAILLLTVFVVTAACYWFYRRVRGWPMADALFSSLPGALAMVVAMADEAKADMRRVIIAQSIRLFFLVAALPIVITNLSHAAVPPTAVVPTVWWEIVLVFLASAAAALLLNHLKVPAGLFIGAIVVSAGFFLGGIAHGALPAPALILANVTLGTLLASRFQDFSPGELLYGLADGMAGFAIALAISILGAILASLVAHQPVALTLLAFSPGGLDAMTVIALALNLDPAYVGAHQLARYFAMSLTVPTLAAYLLRRRLPPPSSDE</sequence>
<comment type="caution">
    <text evidence="1">The sequence shown here is derived from an EMBL/GenBank/DDBJ whole genome shotgun (WGS) entry which is preliminary data.</text>
</comment>
<evidence type="ECO:0000313" key="2">
    <source>
        <dbReference type="Proteomes" id="UP000616151"/>
    </source>
</evidence>
<keyword evidence="2" id="KW-1185">Reference proteome</keyword>
<dbReference type="Proteomes" id="UP000616151">
    <property type="component" value="Unassembled WGS sequence"/>
</dbReference>
<name>A0ACC5R4E2_9HYPH</name>
<gene>
    <name evidence="1" type="ORF">JHL16_14320</name>
</gene>